<accession>A0A090X6M7</accession>
<evidence type="ECO:0000313" key="2">
    <source>
        <dbReference type="Proteomes" id="UP000029643"/>
    </source>
</evidence>
<reference evidence="1" key="1">
    <citation type="journal article" date="2014" name="Genome Announc.">
        <title>Draft Genome Sequences of Marine Flavobacterium Algibacter lectus Strains SS8 and NR4.</title>
        <authorList>
            <person name="Takatani N."/>
            <person name="Nakanishi M."/>
            <person name="Meirelles P."/>
            <person name="Mino S."/>
            <person name="Suda W."/>
            <person name="Oshima K."/>
            <person name="Hattori M."/>
            <person name="Ohkuma M."/>
            <person name="Hosokawa M."/>
            <person name="Miyashita K."/>
            <person name="Thompson F.L."/>
            <person name="Niwa A."/>
            <person name="Sawabe T."/>
            <person name="Sawabe T."/>
        </authorList>
    </citation>
    <scope>NUCLEOTIDE SEQUENCE [LARGE SCALE GENOMIC DNA]</scope>
    <source>
        <strain evidence="1">JCM 19274</strain>
    </source>
</reference>
<comment type="caution">
    <text evidence="1">The sequence shown here is derived from an EMBL/GenBank/DDBJ whole genome shotgun (WGS) entry which is preliminary data.</text>
</comment>
<sequence>MRNFLILLIFFTFNNLIAQEVIEMKEVYEENDLVYKIADEGLFTGIAQVKRKNGHLVYEETFENGVILSSNLYFNGKEKRVSNKSIYNPNKPLALSKEYSYDLEGGVFEITTYNHDGLKILYEQFTNGNISYSCQYLGKKKNGVEMGYRDGGEKMTFRCEYINGKKNGTEYCLKEDGTETKKQYKLGKRIK</sequence>
<dbReference type="Proteomes" id="UP000029643">
    <property type="component" value="Unassembled WGS sequence"/>
</dbReference>
<proteinExistence type="predicted"/>
<evidence type="ECO:0008006" key="3">
    <source>
        <dbReference type="Google" id="ProtNLM"/>
    </source>
</evidence>
<gene>
    <name evidence="1" type="ORF">JCM19274_397</name>
</gene>
<dbReference type="AlphaFoldDB" id="A0A090X6M7"/>
<dbReference type="EMBL" id="BBNU01000017">
    <property type="protein sequence ID" value="GAL81552.1"/>
    <property type="molecule type" value="Genomic_DNA"/>
</dbReference>
<protein>
    <recommendedName>
        <fullName evidence="3">Phophatidylinositol-4-phosphate 5-kinase</fullName>
    </recommendedName>
</protein>
<evidence type="ECO:0000313" key="1">
    <source>
        <dbReference type="EMBL" id="GAL81552.1"/>
    </source>
</evidence>
<organism evidence="1 2">
    <name type="scientific">Algibacter lectus</name>
    <dbReference type="NCBI Taxonomy" id="221126"/>
    <lineage>
        <taxon>Bacteria</taxon>
        <taxon>Pseudomonadati</taxon>
        <taxon>Bacteroidota</taxon>
        <taxon>Flavobacteriia</taxon>
        <taxon>Flavobacteriales</taxon>
        <taxon>Flavobacteriaceae</taxon>
        <taxon>Algibacter</taxon>
    </lineage>
</organism>
<name>A0A090X6M7_9FLAO</name>